<dbReference type="Gene3D" id="3.20.20.70">
    <property type="entry name" value="Aldolase class I"/>
    <property type="match status" value="1"/>
</dbReference>
<keyword evidence="3 14" id="KW-0004">4Fe-4S</keyword>
<sequence>MTAAPLKPAAPLSLLGLTPPEITSLMAELGEPAFRAKQVIDWTFAKRAVSIEAMSNLSKGLRQTLTEKFVTRTMTIATVTGSKDTTRKFLLKLHDGRFVETVLIPANPALYGEASDRHTLCVSSQVGCAYDCKFCASGLAGFTRNLTTSEIVEQIVQVEAYSGERMDNLVFMGMGEPLSNYSNVIKAIEILNAEWGIGIGARHMTVSTSGLAPQIKRLADFPLQIRLAISLHGASDEVRNKIMPVNEKYNLDELFEALAYWRSKRKQHITFEYILIKDVNDGLDQAHRLAKRAKGLDAKVNLIPYNTVEGLPWVRPSEPHQDEFRDVLLNAGVKATLRREKGHDIAAACGQLRLRQETELGIIESPIPEKRITINAGA</sequence>
<evidence type="ECO:0000256" key="14">
    <source>
        <dbReference type="HAMAP-Rule" id="MF_01849"/>
    </source>
</evidence>
<feature type="binding site" evidence="14">
    <location>
        <begin position="175"/>
        <end position="176"/>
    </location>
    <ligand>
        <name>S-adenosyl-L-methionine</name>
        <dbReference type="ChEBI" id="CHEBI:59789"/>
    </ligand>
</feature>
<dbReference type="PROSITE" id="PS51918">
    <property type="entry name" value="RADICAL_SAM"/>
    <property type="match status" value="1"/>
</dbReference>
<evidence type="ECO:0000313" key="17">
    <source>
        <dbReference type="Proteomes" id="UP000534294"/>
    </source>
</evidence>
<comment type="caution">
    <text evidence="16">The sequence shown here is derived from an EMBL/GenBank/DDBJ whole genome shotgun (WGS) entry which is preliminary data.</text>
</comment>
<evidence type="ECO:0000256" key="5">
    <source>
        <dbReference type="ARBA" id="ARBA00022552"/>
    </source>
</evidence>
<proteinExistence type="inferred from homology"/>
<dbReference type="GO" id="GO:0019843">
    <property type="term" value="F:rRNA binding"/>
    <property type="evidence" value="ECO:0007669"/>
    <property type="project" value="UniProtKB-UniRule"/>
</dbReference>
<evidence type="ECO:0000256" key="2">
    <source>
        <dbReference type="ARBA" id="ARBA00007544"/>
    </source>
</evidence>
<dbReference type="SMART" id="SM00729">
    <property type="entry name" value="Elp3"/>
    <property type="match status" value="1"/>
</dbReference>
<dbReference type="FunFam" id="3.20.20.70:FF:000014">
    <property type="entry name" value="Probable dual-specificity RNA methyltransferase RlmN"/>
    <property type="match status" value="1"/>
</dbReference>
<dbReference type="GO" id="GO:0005737">
    <property type="term" value="C:cytoplasm"/>
    <property type="evidence" value="ECO:0007669"/>
    <property type="project" value="UniProtKB-SubCell"/>
</dbReference>
<reference evidence="16 17" key="1">
    <citation type="submission" date="2020-08" db="EMBL/GenBank/DDBJ databases">
        <title>Genomic Encyclopedia of Type Strains, Phase IV (KMG-IV): sequencing the most valuable type-strain genomes for metagenomic binning, comparative biology and taxonomic classification.</title>
        <authorList>
            <person name="Goeker M."/>
        </authorList>
    </citation>
    <scope>NUCLEOTIDE SEQUENCE [LARGE SCALE GENOMIC DNA]</scope>
    <source>
        <strain evidence="16 17">DSM 12251</strain>
    </source>
</reference>
<dbReference type="GO" id="GO:0070475">
    <property type="term" value="P:rRNA base methylation"/>
    <property type="evidence" value="ECO:0007669"/>
    <property type="project" value="UniProtKB-UniRule"/>
</dbReference>
<keyword evidence="11 14" id="KW-0408">Iron</keyword>
<name>A0A7W8DN15_9BACT</name>
<comment type="function">
    <text evidence="14">Specifically methylates position 2 of adenine 2503 in 23S rRNA and position 2 of adenine 37 in tRNAs.</text>
</comment>
<comment type="cofactor">
    <cofactor evidence="14">
        <name>[4Fe-4S] cluster</name>
        <dbReference type="ChEBI" id="CHEBI:49883"/>
    </cofactor>
    <text evidence="14">Binds 1 [4Fe-4S] cluster. The cluster is coordinated with 3 cysteines and an exchangeable S-adenosyl-L-methionine.</text>
</comment>
<dbReference type="InterPro" id="IPR007197">
    <property type="entry name" value="rSAM"/>
</dbReference>
<dbReference type="EMBL" id="JACHIF010000001">
    <property type="protein sequence ID" value="MBB5036064.1"/>
    <property type="molecule type" value="Genomic_DNA"/>
</dbReference>
<dbReference type="SFLD" id="SFLDS00029">
    <property type="entry name" value="Radical_SAM"/>
    <property type="match status" value="1"/>
</dbReference>
<feature type="active site" description="Proton acceptor" evidence="14">
    <location>
        <position position="100"/>
    </location>
</feature>
<dbReference type="InterPro" id="IPR004383">
    <property type="entry name" value="rRNA_lsu_MTrfase_RlmN/Cfr"/>
</dbReference>
<keyword evidence="9 14" id="KW-0819">tRNA processing</keyword>
<dbReference type="InterPro" id="IPR048641">
    <property type="entry name" value="RlmN_N"/>
</dbReference>
<keyword evidence="5 14" id="KW-0698">rRNA processing</keyword>
<comment type="caution">
    <text evidence="14">Lacks conserved residue(s) required for the propagation of feature annotation.</text>
</comment>
<dbReference type="RefSeq" id="WP_246430909.1">
    <property type="nucleotide sequence ID" value="NZ_JACHIF010000001.1"/>
</dbReference>
<feature type="binding site" evidence="14">
    <location>
        <position position="207"/>
    </location>
    <ligand>
        <name>S-adenosyl-L-methionine</name>
        <dbReference type="ChEBI" id="CHEBI:59789"/>
    </ligand>
</feature>
<feature type="binding site" evidence="14">
    <location>
        <position position="306"/>
    </location>
    <ligand>
        <name>S-adenosyl-L-methionine</name>
        <dbReference type="ChEBI" id="CHEBI:59789"/>
    </ligand>
</feature>
<feature type="binding site" evidence="14">
    <location>
        <begin position="230"/>
        <end position="232"/>
    </location>
    <ligand>
        <name>S-adenosyl-L-methionine</name>
        <dbReference type="ChEBI" id="CHEBI:59789"/>
    </ligand>
</feature>
<dbReference type="Proteomes" id="UP000534294">
    <property type="component" value="Unassembled WGS sequence"/>
</dbReference>
<dbReference type="PANTHER" id="PTHR30544">
    <property type="entry name" value="23S RRNA METHYLTRANSFERASE"/>
    <property type="match status" value="1"/>
</dbReference>
<comment type="catalytic activity">
    <reaction evidence="14">
        <text>adenosine(2503) in 23S rRNA + 2 reduced [2Fe-2S]-[ferredoxin] + 2 S-adenosyl-L-methionine = 2-methyladenosine(2503) in 23S rRNA + 5'-deoxyadenosine + L-methionine + 2 oxidized [2Fe-2S]-[ferredoxin] + S-adenosyl-L-homocysteine</text>
        <dbReference type="Rhea" id="RHEA:42916"/>
        <dbReference type="Rhea" id="RHEA-COMP:10000"/>
        <dbReference type="Rhea" id="RHEA-COMP:10001"/>
        <dbReference type="Rhea" id="RHEA-COMP:10152"/>
        <dbReference type="Rhea" id="RHEA-COMP:10282"/>
        <dbReference type="ChEBI" id="CHEBI:17319"/>
        <dbReference type="ChEBI" id="CHEBI:33737"/>
        <dbReference type="ChEBI" id="CHEBI:33738"/>
        <dbReference type="ChEBI" id="CHEBI:57844"/>
        <dbReference type="ChEBI" id="CHEBI:57856"/>
        <dbReference type="ChEBI" id="CHEBI:59789"/>
        <dbReference type="ChEBI" id="CHEBI:74411"/>
        <dbReference type="ChEBI" id="CHEBI:74497"/>
        <dbReference type="EC" id="2.1.1.192"/>
    </reaction>
</comment>
<dbReference type="GO" id="GO:0051539">
    <property type="term" value="F:4 iron, 4 sulfur cluster binding"/>
    <property type="evidence" value="ECO:0007669"/>
    <property type="project" value="UniProtKB-UniRule"/>
</dbReference>
<accession>A0A7W8DN15</accession>
<keyword evidence="4 14" id="KW-0963">Cytoplasm</keyword>
<dbReference type="EC" id="2.1.1.192" evidence="14"/>
<keyword evidence="6 14" id="KW-0489">Methyltransferase</keyword>
<dbReference type="NCBIfam" id="TIGR00048">
    <property type="entry name" value="rRNA_mod_RlmN"/>
    <property type="match status" value="1"/>
</dbReference>
<evidence type="ECO:0000256" key="4">
    <source>
        <dbReference type="ARBA" id="ARBA00022490"/>
    </source>
</evidence>
<keyword evidence="17" id="KW-1185">Reference proteome</keyword>
<dbReference type="GO" id="GO:0070040">
    <property type="term" value="F:rRNA (adenine(2503)-C2-)-methyltransferase activity"/>
    <property type="evidence" value="ECO:0007669"/>
    <property type="project" value="UniProtKB-UniRule"/>
</dbReference>
<dbReference type="SFLD" id="SFLDG01062">
    <property type="entry name" value="methyltransferase_(Class_A)"/>
    <property type="match status" value="1"/>
</dbReference>
<dbReference type="InterPro" id="IPR027492">
    <property type="entry name" value="RNA_MTrfase_RlmN"/>
</dbReference>
<dbReference type="Gene3D" id="1.10.150.530">
    <property type="match status" value="1"/>
</dbReference>
<comment type="miscellaneous">
    <text evidence="14">Reaction proceeds by a ping-pong mechanism involving intermediate methylation of a conserved cysteine residue.</text>
</comment>
<dbReference type="Pfam" id="PF21016">
    <property type="entry name" value="RlmN_N"/>
    <property type="match status" value="1"/>
</dbReference>
<feature type="binding site" evidence="14">
    <location>
        <position position="128"/>
    </location>
    <ligand>
        <name>[4Fe-4S] cluster</name>
        <dbReference type="ChEBI" id="CHEBI:49883"/>
        <note>4Fe-4S-S-AdoMet</note>
    </ligand>
</feature>
<dbReference type="GO" id="GO:0030488">
    <property type="term" value="P:tRNA methylation"/>
    <property type="evidence" value="ECO:0007669"/>
    <property type="project" value="UniProtKB-UniRule"/>
</dbReference>
<dbReference type="AlphaFoldDB" id="A0A7W8DN15"/>
<evidence type="ECO:0000259" key="15">
    <source>
        <dbReference type="PROSITE" id="PS51918"/>
    </source>
</evidence>
<dbReference type="InterPro" id="IPR006638">
    <property type="entry name" value="Elp3/MiaA/NifB-like_rSAM"/>
</dbReference>
<protein>
    <recommendedName>
        <fullName evidence="14">Probable dual-specificity RNA methyltransferase RlmN</fullName>
        <ecNumber evidence="14">2.1.1.192</ecNumber>
    </recommendedName>
    <alternativeName>
        <fullName evidence="14">23S rRNA (adenine(2503)-C(2))-methyltransferase</fullName>
    </alternativeName>
    <alternativeName>
        <fullName evidence="14">23S rRNA m2A2503 methyltransferase</fullName>
    </alternativeName>
    <alternativeName>
        <fullName evidence="14">Ribosomal RNA large subunit methyltransferase N</fullName>
    </alternativeName>
    <alternativeName>
        <fullName evidence="14">tRNA (adenine(37)-C(2))-methyltransferase</fullName>
    </alternativeName>
    <alternativeName>
        <fullName evidence="14">tRNA m2A37 methyltransferase</fullName>
    </alternativeName>
</protein>
<keyword evidence="10 14" id="KW-0479">Metal-binding</keyword>
<dbReference type="SFLD" id="SFLDF00275">
    <property type="entry name" value="adenosine_C2_methyltransferase"/>
    <property type="match status" value="1"/>
</dbReference>
<comment type="similarity">
    <text evidence="2 14">Belongs to the radical SAM superfamily. RlmN family.</text>
</comment>
<dbReference type="InterPro" id="IPR013785">
    <property type="entry name" value="Aldolase_TIM"/>
</dbReference>
<comment type="subcellular location">
    <subcellularLocation>
        <location evidence="1 14">Cytoplasm</location>
    </subcellularLocation>
</comment>
<evidence type="ECO:0000256" key="9">
    <source>
        <dbReference type="ARBA" id="ARBA00022694"/>
    </source>
</evidence>
<dbReference type="SUPFAM" id="SSF102114">
    <property type="entry name" value="Radical SAM enzymes"/>
    <property type="match status" value="1"/>
</dbReference>
<dbReference type="GO" id="GO:0000049">
    <property type="term" value="F:tRNA binding"/>
    <property type="evidence" value="ECO:0007669"/>
    <property type="project" value="UniProtKB-UniRule"/>
</dbReference>
<dbReference type="HAMAP" id="MF_01849">
    <property type="entry name" value="RNA_methyltr_RlmN"/>
    <property type="match status" value="1"/>
</dbReference>
<feature type="binding site" evidence="14">
    <location>
        <position position="132"/>
    </location>
    <ligand>
        <name>[4Fe-4S] cluster</name>
        <dbReference type="ChEBI" id="CHEBI:49883"/>
        <note>4Fe-4S-S-AdoMet</note>
    </ligand>
</feature>
<keyword evidence="8 14" id="KW-0949">S-adenosyl-L-methionine</keyword>
<evidence type="ECO:0000256" key="1">
    <source>
        <dbReference type="ARBA" id="ARBA00004496"/>
    </source>
</evidence>
<keyword evidence="12 14" id="KW-0411">Iron-sulfur</keyword>
<dbReference type="GO" id="GO:0002935">
    <property type="term" value="F:tRNA (adenine(37)-C2)-methyltransferase activity"/>
    <property type="evidence" value="ECO:0007669"/>
    <property type="project" value="UniProtKB-UniRule"/>
</dbReference>
<dbReference type="GO" id="GO:0046872">
    <property type="term" value="F:metal ion binding"/>
    <property type="evidence" value="ECO:0007669"/>
    <property type="project" value="UniProtKB-KW"/>
</dbReference>
<dbReference type="Pfam" id="PF04055">
    <property type="entry name" value="Radical_SAM"/>
    <property type="match status" value="1"/>
</dbReference>
<evidence type="ECO:0000256" key="8">
    <source>
        <dbReference type="ARBA" id="ARBA00022691"/>
    </source>
</evidence>
<dbReference type="PANTHER" id="PTHR30544:SF5">
    <property type="entry name" value="RADICAL SAM CORE DOMAIN-CONTAINING PROTEIN"/>
    <property type="match status" value="1"/>
</dbReference>
<feature type="active site" description="S-methylcysteine intermediate" evidence="14">
    <location>
        <position position="349"/>
    </location>
</feature>
<evidence type="ECO:0000256" key="12">
    <source>
        <dbReference type="ARBA" id="ARBA00023014"/>
    </source>
</evidence>
<evidence type="ECO:0000256" key="13">
    <source>
        <dbReference type="ARBA" id="ARBA00023157"/>
    </source>
</evidence>
<dbReference type="CDD" id="cd01335">
    <property type="entry name" value="Radical_SAM"/>
    <property type="match status" value="1"/>
</dbReference>
<dbReference type="InterPro" id="IPR040072">
    <property type="entry name" value="Methyltransferase_A"/>
</dbReference>
<evidence type="ECO:0000313" key="16">
    <source>
        <dbReference type="EMBL" id="MBB5036064.1"/>
    </source>
</evidence>
<evidence type="ECO:0000256" key="6">
    <source>
        <dbReference type="ARBA" id="ARBA00022603"/>
    </source>
</evidence>
<organism evidence="16 17">
    <name type="scientific">Prosthecobacter dejongeii</name>
    <dbReference type="NCBI Taxonomy" id="48465"/>
    <lineage>
        <taxon>Bacteria</taxon>
        <taxon>Pseudomonadati</taxon>
        <taxon>Verrucomicrobiota</taxon>
        <taxon>Verrucomicrobiia</taxon>
        <taxon>Verrucomicrobiales</taxon>
        <taxon>Verrucomicrobiaceae</taxon>
        <taxon>Prosthecobacter</taxon>
    </lineage>
</organism>
<feature type="binding site" evidence="14">
    <location>
        <position position="135"/>
    </location>
    <ligand>
        <name>[4Fe-4S] cluster</name>
        <dbReference type="ChEBI" id="CHEBI:49883"/>
        <note>4Fe-4S-S-AdoMet</note>
    </ligand>
</feature>
<dbReference type="PIRSF" id="PIRSF006004">
    <property type="entry name" value="CHP00048"/>
    <property type="match status" value="1"/>
</dbReference>
<keyword evidence="13 14" id="KW-1015">Disulfide bond</keyword>
<evidence type="ECO:0000256" key="7">
    <source>
        <dbReference type="ARBA" id="ARBA00022679"/>
    </source>
</evidence>
<feature type="domain" description="Radical SAM core" evidence="15">
    <location>
        <begin position="114"/>
        <end position="344"/>
    </location>
</feature>
<keyword evidence="7 14" id="KW-0808">Transferase</keyword>
<comment type="catalytic activity">
    <reaction evidence="14">
        <text>adenosine(37) in tRNA + 2 reduced [2Fe-2S]-[ferredoxin] + 2 S-adenosyl-L-methionine = 2-methyladenosine(37) in tRNA + 5'-deoxyadenosine + L-methionine + 2 oxidized [2Fe-2S]-[ferredoxin] + S-adenosyl-L-homocysteine</text>
        <dbReference type="Rhea" id="RHEA:43332"/>
        <dbReference type="Rhea" id="RHEA-COMP:10000"/>
        <dbReference type="Rhea" id="RHEA-COMP:10001"/>
        <dbReference type="Rhea" id="RHEA-COMP:10162"/>
        <dbReference type="Rhea" id="RHEA-COMP:10485"/>
        <dbReference type="ChEBI" id="CHEBI:17319"/>
        <dbReference type="ChEBI" id="CHEBI:33737"/>
        <dbReference type="ChEBI" id="CHEBI:33738"/>
        <dbReference type="ChEBI" id="CHEBI:57844"/>
        <dbReference type="ChEBI" id="CHEBI:57856"/>
        <dbReference type="ChEBI" id="CHEBI:59789"/>
        <dbReference type="ChEBI" id="CHEBI:74411"/>
        <dbReference type="ChEBI" id="CHEBI:74497"/>
        <dbReference type="EC" id="2.1.1.192"/>
    </reaction>
</comment>
<evidence type="ECO:0000256" key="11">
    <source>
        <dbReference type="ARBA" id="ARBA00023004"/>
    </source>
</evidence>
<evidence type="ECO:0000256" key="3">
    <source>
        <dbReference type="ARBA" id="ARBA00022485"/>
    </source>
</evidence>
<dbReference type="InterPro" id="IPR058240">
    <property type="entry name" value="rSAM_sf"/>
</dbReference>
<evidence type="ECO:0000256" key="10">
    <source>
        <dbReference type="ARBA" id="ARBA00022723"/>
    </source>
</evidence>
<gene>
    <name evidence="14" type="primary">rlmN</name>
    <name evidence="16" type="ORF">HNQ64_000298</name>
</gene>